<accession>A0ACB9QB34</accession>
<sequence length="533" mass="59776">MPSMETILKPSSLLLNTLTIFFCILQATSDTSLDNFLQCLLNHSQPTNPITEVIYTPINSSFSSLLITHISNRRYSTPSTPKPLAIVAAKHESHVQATIICAKSYGLQVRIRSGGHDYEGLSYVSNVPFVILDMVNLASIDIDVAKETAWVQAGATIGELYYSIFQKSNVLGFPAGVSPTLGTGGHFSGGGYGNMMRKYGLSVDNIIDAQLIDANGRIHDRKSMGEDVFWAICGGGGASFGVILSWKIKLVPVPPQVSIFKVTKTIEEGARDVVYQWQLVATKLPEDLYIRVMHEVVNATQEGKKIIQVSFIGQFLGQTVSLLPLVNENFPELGLQKSDCIEMPWINSTLFWAEYPIGTPIDVLLAKHKAPQLFFKSRSDYVKKPIPKTVIENIWDLIVKGEKVYMQWNPYGGKMHEISASATPFPHRAGNLFLIQYYTFWTEEGIDATNHYMNFSRSFYEFMTPYVSSSPREAFLCYRDLDVGANPSNRTNEDIARIYGSKYYLDNFQRLVRAKAKIDPENFFKHEQSIPPR</sequence>
<evidence type="ECO:0000313" key="1">
    <source>
        <dbReference type="EMBL" id="KAI4356060.1"/>
    </source>
</evidence>
<gene>
    <name evidence="1" type="ORF">L6164_000112</name>
</gene>
<proteinExistence type="predicted"/>
<dbReference type="EMBL" id="CM039426">
    <property type="protein sequence ID" value="KAI4356060.1"/>
    <property type="molecule type" value="Genomic_DNA"/>
</dbReference>
<protein>
    <submittedName>
        <fullName evidence="1">Uncharacterized protein</fullName>
    </submittedName>
</protein>
<name>A0ACB9QB34_BAUVA</name>
<evidence type="ECO:0000313" key="2">
    <source>
        <dbReference type="Proteomes" id="UP000828941"/>
    </source>
</evidence>
<reference evidence="1 2" key="1">
    <citation type="journal article" date="2022" name="DNA Res.">
        <title>Chromosomal-level genome assembly of the orchid tree Bauhinia variegata (Leguminosae; Cercidoideae) supports the allotetraploid origin hypothesis of Bauhinia.</title>
        <authorList>
            <person name="Zhong Y."/>
            <person name="Chen Y."/>
            <person name="Zheng D."/>
            <person name="Pang J."/>
            <person name="Liu Y."/>
            <person name="Luo S."/>
            <person name="Meng S."/>
            <person name="Qian L."/>
            <person name="Wei D."/>
            <person name="Dai S."/>
            <person name="Zhou R."/>
        </authorList>
    </citation>
    <scope>NUCLEOTIDE SEQUENCE [LARGE SCALE GENOMIC DNA]</scope>
    <source>
        <strain evidence="1">BV-YZ2020</strain>
    </source>
</reference>
<organism evidence="1 2">
    <name type="scientific">Bauhinia variegata</name>
    <name type="common">Purple orchid tree</name>
    <name type="synonym">Phanera variegata</name>
    <dbReference type="NCBI Taxonomy" id="167791"/>
    <lineage>
        <taxon>Eukaryota</taxon>
        <taxon>Viridiplantae</taxon>
        <taxon>Streptophyta</taxon>
        <taxon>Embryophyta</taxon>
        <taxon>Tracheophyta</taxon>
        <taxon>Spermatophyta</taxon>
        <taxon>Magnoliopsida</taxon>
        <taxon>eudicotyledons</taxon>
        <taxon>Gunneridae</taxon>
        <taxon>Pentapetalae</taxon>
        <taxon>rosids</taxon>
        <taxon>fabids</taxon>
        <taxon>Fabales</taxon>
        <taxon>Fabaceae</taxon>
        <taxon>Cercidoideae</taxon>
        <taxon>Cercideae</taxon>
        <taxon>Bauhiniinae</taxon>
        <taxon>Bauhinia</taxon>
    </lineage>
</organism>
<keyword evidence="2" id="KW-1185">Reference proteome</keyword>
<dbReference type="Proteomes" id="UP000828941">
    <property type="component" value="Chromosome 1"/>
</dbReference>
<comment type="caution">
    <text evidence="1">The sequence shown here is derived from an EMBL/GenBank/DDBJ whole genome shotgun (WGS) entry which is preliminary data.</text>
</comment>